<dbReference type="AlphaFoldDB" id="A0A0F9E8L0"/>
<feature type="non-terminal residue" evidence="1">
    <location>
        <position position="209"/>
    </location>
</feature>
<organism evidence="1">
    <name type="scientific">marine sediment metagenome</name>
    <dbReference type="NCBI Taxonomy" id="412755"/>
    <lineage>
        <taxon>unclassified sequences</taxon>
        <taxon>metagenomes</taxon>
        <taxon>ecological metagenomes</taxon>
    </lineage>
</organism>
<proteinExistence type="predicted"/>
<accession>A0A0F9E8L0</accession>
<evidence type="ECO:0000313" key="1">
    <source>
        <dbReference type="EMBL" id="KKL20408.1"/>
    </source>
</evidence>
<protein>
    <submittedName>
        <fullName evidence="1">Uncharacterized protein</fullName>
    </submittedName>
</protein>
<name>A0A0F9E8L0_9ZZZZ</name>
<dbReference type="EMBL" id="LAZR01038111">
    <property type="protein sequence ID" value="KKL20408.1"/>
    <property type="molecule type" value="Genomic_DNA"/>
</dbReference>
<sequence>MAIIRTDMVKRISTALQDPSNAIYATADIDKGVDDGLIEIATFQPYVVLATVTPPAGTPELDISGISDLLYGDSEASFLDVEFKVDRKPRRFRNFSVRASTLTMDITFSPDGSDAARLFCKKPHILGGAGTTSLNPRTEALLIDLVTSRQAISQGKALINESATAITHMGSVMAAIKDSTAQISSATAHLGSAAPQVDFGPALILEAST</sequence>
<gene>
    <name evidence="1" type="ORF">LCGC14_2455740</name>
</gene>
<reference evidence="1" key="1">
    <citation type="journal article" date="2015" name="Nature">
        <title>Complex archaea that bridge the gap between prokaryotes and eukaryotes.</title>
        <authorList>
            <person name="Spang A."/>
            <person name="Saw J.H."/>
            <person name="Jorgensen S.L."/>
            <person name="Zaremba-Niedzwiedzka K."/>
            <person name="Martijn J."/>
            <person name="Lind A.E."/>
            <person name="van Eijk R."/>
            <person name="Schleper C."/>
            <person name="Guy L."/>
            <person name="Ettema T.J."/>
        </authorList>
    </citation>
    <scope>NUCLEOTIDE SEQUENCE</scope>
</reference>
<comment type="caution">
    <text evidence="1">The sequence shown here is derived from an EMBL/GenBank/DDBJ whole genome shotgun (WGS) entry which is preliminary data.</text>
</comment>